<keyword evidence="2" id="KW-1185">Reference proteome</keyword>
<reference evidence="1" key="1">
    <citation type="journal article" date="2010" name="Science">
        <title>Plasticity of animal genome architecture unmasked by rapid evolution of a pelagic tunicate.</title>
        <authorList>
            <person name="Denoeud F."/>
            <person name="Henriet S."/>
            <person name="Mungpakdee S."/>
            <person name="Aury J.M."/>
            <person name="Da Silva C."/>
            <person name="Brinkmann H."/>
            <person name="Mikhaleva J."/>
            <person name="Olsen L.C."/>
            <person name="Jubin C."/>
            <person name="Canestro C."/>
            <person name="Bouquet J.M."/>
            <person name="Danks G."/>
            <person name="Poulain J."/>
            <person name="Campsteijn C."/>
            <person name="Adamski M."/>
            <person name="Cross I."/>
            <person name="Yadetie F."/>
            <person name="Muffato M."/>
            <person name="Louis A."/>
            <person name="Butcher S."/>
            <person name="Tsagkogeorga G."/>
            <person name="Konrad A."/>
            <person name="Singh S."/>
            <person name="Jensen M.F."/>
            <person name="Cong E.H."/>
            <person name="Eikeseth-Otteraa H."/>
            <person name="Noel B."/>
            <person name="Anthouard V."/>
            <person name="Porcel B.M."/>
            <person name="Kachouri-Lafond R."/>
            <person name="Nishino A."/>
            <person name="Ugolini M."/>
            <person name="Chourrout P."/>
            <person name="Nishida H."/>
            <person name="Aasland R."/>
            <person name="Huzurbazar S."/>
            <person name="Westhof E."/>
            <person name="Delsuc F."/>
            <person name="Lehrach H."/>
            <person name="Reinhardt R."/>
            <person name="Weissenbach J."/>
            <person name="Roy S.W."/>
            <person name="Artiguenave F."/>
            <person name="Postlethwait J.H."/>
            <person name="Manak J.R."/>
            <person name="Thompson E.M."/>
            <person name="Jaillon O."/>
            <person name="Du Pasquier L."/>
            <person name="Boudinot P."/>
            <person name="Liberles D.A."/>
            <person name="Volff J.N."/>
            <person name="Philippe H."/>
            <person name="Lenhard B."/>
            <person name="Roest Crollius H."/>
            <person name="Wincker P."/>
            <person name="Chourrout D."/>
        </authorList>
    </citation>
    <scope>NUCLEOTIDE SEQUENCE [LARGE SCALE GENOMIC DNA]</scope>
</reference>
<gene>
    <name evidence="1" type="ORF">GSOID_T00001545001</name>
</gene>
<accession>E4Y3I8</accession>
<dbReference type="AlphaFoldDB" id="E4Y3I8"/>
<sequence length="122" mass="14020">MKIFLILTLPFCKPDDEFVFDKSNGIVFRKEEPIYTFDSEIPARINIMVPSPRQVFRTSLQADCADTSQGLPPMGRNFFNIDGSIPELEENLQHLSETCSEAFNIFDSMILSLKTKPKLMRR</sequence>
<dbReference type="InParanoid" id="E4Y3I8"/>
<evidence type="ECO:0000313" key="2">
    <source>
        <dbReference type="Proteomes" id="UP000001307"/>
    </source>
</evidence>
<dbReference type="Proteomes" id="UP000001307">
    <property type="component" value="Unassembled WGS sequence"/>
</dbReference>
<dbReference type="EMBL" id="FN654157">
    <property type="protein sequence ID" value="CBY16392.1"/>
    <property type="molecule type" value="Genomic_DNA"/>
</dbReference>
<evidence type="ECO:0000313" key="1">
    <source>
        <dbReference type="EMBL" id="CBY16392.1"/>
    </source>
</evidence>
<dbReference type="OrthoDB" id="10669910at2759"/>
<feature type="non-terminal residue" evidence="1">
    <location>
        <position position="122"/>
    </location>
</feature>
<proteinExistence type="predicted"/>
<protein>
    <submittedName>
        <fullName evidence="1">Uncharacterized protein</fullName>
    </submittedName>
</protein>
<name>E4Y3I8_OIKDI</name>
<organism evidence="1">
    <name type="scientific">Oikopleura dioica</name>
    <name type="common">Tunicate</name>
    <dbReference type="NCBI Taxonomy" id="34765"/>
    <lineage>
        <taxon>Eukaryota</taxon>
        <taxon>Metazoa</taxon>
        <taxon>Chordata</taxon>
        <taxon>Tunicata</taxon>
        <taxon>Appendicularia</taxon>
        <taxon>Copelata</taxon>
        <taxon>Oikopleuridae</taxon>
        <taxon>Oikopleura</taxon>
    </lineage>
</organism>